<organism evidence="2">
    <name type="scientific">marine sediment metagenome</name>
    <dbReference type="NCBI Taxonomy" id="412755"/>
    <lineage>
        <taxon>unclassified sequences</taxon>
        <taxon>metagenomes</taxon>
        <taxon>ecological metagenomes</taxon>
    </lineage>
</organism>
<feature type="transmembrane region" description="Helical" evidence="1">
    <location>
        <begin position="7"/>
        <end position="31"/>
    </location>
</feature>
<evidence type="ECO:0000256" key="1">
    <source>
        <dbReference type="SAM" id="Phobius"/>
    </source>
</evidence>
<dbReference type="EMBL" id="LAZR01016668">
    <property type="protein sequence ID" value="KKM03494.1"/>
    <property type="molecule type" value="Genomic_DNA"/>
</dbReference>
<keyword evidence="1" id="KW-0472">Membrane</keyword>
<sequence length="41" mass="4431">MKLKLILLIIILAISGVGIAIYAVFFISPYLSPSQNGPEIN</sequence>
<name>A0A0F9GXJ9_9ZZZZ</name>
<proteinExistence type="predicted"/>
<gene>
    <name evidence="2" type="ORF">LCGC14_1773920</name>
</gene>
<keyword evidence="1" id="KW-0812">Transmembrane</keyword>
<keyword evidence="1" id="KW-1133">Transmembrane helix</keyword>
<dbReference type="AlphaFoldDB" id="A0A0F9GXJ9"/>
<reference evidence="2" key="1">
    <citation type="journal article" date="2015" name="Nature">
        <title>Complex archaea that bridge the gap between prokaryotes and eukaryotes.</title>
        <authorList>
            <person name="Spang A."/>
            <person name="Saw J.H."/>
            <person name="Jorgensen S.L."/>
            <person name="Zaremba-Niedzwiedzka K."/>
            <person name="Martijn J."/>
            <person name="Lind A.E."/>
            <person name="van Eijk R."/>
            <person name="Schleper C."/>
            <person name="Guy L."/>
            <person name="Ettema T.J."/>
        </authorList>
    </citation>
    <scope>NUCLEOTIDE SEQUENCE</scope>
</reference>
<accession>A0A0F9GXJ9</accession>
<evidence type="ECO:0000313" key="2">
    <source>
        <dbReference type="EMBL" id="KKM03494.1"/>
    </source>
</evidence>
<comment type="caution">
    <text evidence="2">The sequence shown here is derived from an EMBL/GenBank/DDBJ whole genome shotgun (WGS) entry which is preliminary data.</text>
</comment>
<feature type="non-terminal residue" evidence="2">
    <location>
        <position position="41"/>
    </location>
</feature>
<protein>
    <submittedName>
        <fullName evidence="2">Uncharacterized protein</fullName>
    </submittedName>
</protein>